<protein>
    <submittedName>
        <fullName evidence="7">Uncharacterized protein</fullName>
    </submittedName>
</protein>
<accession>A0AA35PWD5</accession>
<evidence type="ECO:0000256" key="2">
    <source>
        <dbReference type="ARBA" id="ARBA00022448"/>
    </source>
</evidence>
<dbReference type="PANTHER" id="PTHR43791">
    <property type="entry name" value="PERMEASE-RELATED"/>
    <property type="match status" value="1"/>
</dbReference>
<dbReference type="GO" id="GO:0022857">
    <property type="term" value="F:transmembrane transporter activity"/>
    <property type="evidence" value="ECO:0007669"/>
    <property type="project" value="TreeGrafter"/>
</dbReference>
<feature type="transmembrane region" description="Helical" evidence="6">
    <location>
        <begin position="53"/>
        <end position="71"/>
    </location>
</feature>
<dbReference type="AlphaFoldDB" id="A0AA35PWD5"/>
<evidence type="ECO:0000256" key="4">
    <source>
        <dbReference type="ARBA" id="ARBA00022989"/>
    </source>
</evidence>
<feature type="transmembrane region" description="Helical" evidence="6">
    <location>
        <begin position="26"/>
        <end position="46"/>
    </location>
</feature>
<dbReference type="GO" id="GO:0016020">
    <property type="term" value="C:membrane"/>
    <property type="evidence" value="ECO:0007669"/>
    <property type="project" value="UniProtKB-SubCell"/>
</dbReference>
<proteinExistence type="predicted"/>
<reference evidence="7" key="1">
    <citation type="submission" date="2023-01" db="EMBL/GenBank/DDBJ databases">
        <authorList>
            <person name="Piombo E."/>
        </authorList>
    </citation>
    <scope>NUCLEOTIDE SEQUENCE</scope>
</reference>
<sequence length="136" mass="14879">MSACSYGTKLTLPSIVKAMGFTNTNATLMTVPAYVAGAISSVFARLSDHFHWCMPFVAVPLALIASFVMGFKGDLRGSNIGPGYFALVLTCIGIYPVPHFKAQATQMRTQWEVWANHSFPNLNTSWHSGRWMMAAS</sequence>
<comment type="caution">
    <text evidence="7">The sequence shown here is derived from an EMBL/GenBank/DDBJ whole genome shotgun (WGS) entry which is preliminary data.</text>
</comment>
<evidence type="ECO:0000256" key="1">
    <source>
        <dbReference type="ARBA" id="ARBA00004141"/>
    </source>
</evidence>
<evidence type="ECO:0000256" key="6">
    <source>
        <dbReference type="SAM" id="Phobius"/>
    </source>
</evidence>
<dbReference type="InterPro" id="IPR036259">
    <property type="entry name" value="MFS_trans_sf"/>
</dbReference>
<dbReference type="SUPFAM" id="SSF103473">
    <property type="entry name" value="MFS general substrate transporter"/>
    <property type="match status" value="1"/>
</dbReference>
<evidence type="ECO:0000313" key="7">
    <source>
        <dbReference type="EMBL" id="CAI6027545.1"/>
    </source>
</evidence>
<keyword evidence="3 6" id="KW-0812">Transmembrane</keyword>
<evidence type="ECO:0000256" key="3">
    <source>
        <dbReference type="ARBA" id="ARBA00022692"/>
    </source>
</evidence>
<keyword evidence="5 6" id="KW-0472">Membrane</keyword>
<organism evidence="7 8">
    <name type="scientific">Clonostachys chloroleuca</name>
    <dbReference type="NCBI Taxonomy" id="1926264"/>
    <lineage>
        <taxon>Eukaryota</taxon>
        <taxon>Fungi</taxon>
        <taxon>Dikarya</taxon>
        <taxon>Ascomycota</taxon>
        <taxon>Pezizomycotina</taxon>
        <taxon>Sordariomycetes</taxon>
        <taxon>Hypocreomycetidae</taxon>
        <taxon>Hypocreales</taxon>
        <taxon>Bionectriaceae</taxon>
        <taxon>Clonostachys</taxon>
    </lineage>
</organism>
<evidence type="ECO:0000313" key="8">
    <source>
        <dbReference type="Proteomes" id="UP001160390"/>
    </source>
</evidence>
<feature type="transmembrane region" description="Helical" evidence="6">
    <location>
        <begin position="83"/>
        <end position="100"/>
    </location>
</feature>
<name>A0AA35PWD5_9HYPO</name>
<dbReference type="PANTHER" id="PTHR43791:SF54">
    <property type="entry name" value="MAJOR FACILITATOR SUPERFAMILY (MFS) PROFILE DOMAIN-CONTAINING PROTEIN-RELATED"/>
    <property type="match status" value="1"/>
</dbReference>
<comment type="subcellular location">
    <subcellularLocation>
        <location evidence="1">Membrane</location>
        <topology evidence="1">Multi-pass membrane protein</topology>
    </subcellularLocation>
</comment>
<keyword evidence="8" id="KW-1185">Reference proteome</keyword>
<dbReference type="Proteomes" id="UP001160390">
    <property type="component" value="Unassembled WGS sequence"/>
</dbReference>
<keyword evidence="2" id="KW-0813">Transport</keyword>
<gene>
    <name evidence="7" type="ORF">CCHLO57077_00018668</name>
</gene>
<dbReference type="EMBL" id="CABFNP030000467">
    <property type="protein sequence ID" value="CAI6027545.1"/>
    <property type="molecule type" value="Genomic_DNA"/>
</dbReference>
<evidence type="ECO:0000256" key="5">
    <source>
        <dbReference type="ARBA" id="ARBA00023136"/>
    </source>
</evidence>
<keyword evidence="4 6" id="KW-1133">Transmembrane helix</keyword>